<feature type="transmembrane region" description="Helical" evidence="1">
    <location>
        <begin position="55"/>
        <end position="75"/>
    </location>
</feature>
<feature type="transmembrane region" description="Helical" evidence="1">
    <location>
        <begin position="28"/>
        <end position="49"/>
    </location>
</feature>
<evidence type="ECO:0000313" key="3">
    <source>
        <dbReference type="Proteomes" id="UP001597112"/>
    </source>
</evidence>
<organism evidence="2 3">
    <name type="scientific">Ohtaekwangia kribbensis</name>
    <dbReference type="NCBI Taxonomy" id="688913"/>
    <lineage>
        <taxon>Bacteria</taxon>
        <taxon>Pseudomonadati</taxon>
        <taxon>Bacteroidota</taxon>
        <taxon>Cytophagia</taxon>
        <taxon>Cytophagales</taxon>
        <taxon>Fulvivirgaceae</taxon>
        <taxon>Ohtaekwangia</taxon>
    </lineage>
</organism>
<name>A0ABW3K4X4_9BACT</name>
<evidence type="ECO:0008006" key="4">
    <source>
        <dbReference type="Google" id="ProtNLM"/>
    </source>
</evidence>
<evidence type="ECO:0000256" key="1">
    <source>
        <dbReference type="SAM" id="Phobius"/>
    </source>
</evidence>
<proteinExistence type="predicted"/>
<feature type="transmembrane region" description="Helical" evidence="1">
    <location>
        <begin position="87"/>
        <end position="104"/>
    </location>
</feature>
<sequence length="171" mass="19480">MSLVFSLPTLLILGFIIYEDFKFRAVTWYLFPLLAVIILIENVVVYTSAMPLQIFIINFLFIAIQLMAVTLYLSIKNKKWIWIWEQYLGLGDILFLLVLCLFFSPLNLIVFYIGSLVLTVVAVLLLRGAYPSFAIIPLAGLQSAFLAALIIFNLLISPTNYKVDPDITFLF</sequence>
<reference evidence="3" key="1">
    <citation type="journal article" date="2019" name="Int. J. Syst. Evol. Microbiol.">
        <title>The Global Catalogue of Microorganisms (GCM) 10K type strain sequencing project: providing services to taxonomists for standard genome sequencing and annotation.</title>
        <authorList>
            <consortium name="The Broad Institute Genomics Platform"/>
            <consortium name="The Broad Institute Genome Sequencing Center for Infectious Disease"/>
            <person name="Wu L."/>
            <person name="Ma J."/>
        </authorList>
    </citation>
    <scope>NUCLEOTIDE SEQUENCE [LARGE SCALE GENOMIC DNA]</scope>
    <source>
        <strain evidence="3">CCUG 58938</strain>
    </source>
</reference>
<accession>A0ABW3K4X4</accession>
<dbReference type="Proteomes" id="UP001597112">
    <property type="component" value="Unassembled WGS sequence"/>
</dbReference>
<evidence type="ECO:0000313" key="2">
    <source>
        <dbReference type="EMBL" id="MFD1001312.1"/>
    </source>
</evidence>
<protein>
    <recommendedName>
        <fullName evidence="4">Prepilin type IV endopeptidase peptidase domain-containing protein</fullName>
    </recommendedName>
</protein>
<gene>
    <name evidence="2" type="ORF">ACFQ21_18425</name>
</gene>
<feature type="transmembrane region" description="Helical" evidence="1">
    <location>
        <begin position="110"/>
        <end position="126"/>
    </location>
</feature>
<dbReference type="EMBL" id="JBHTKA010000007">
    <property type="protein sequence ID" value="MFD1001312.1"/>
    <property type="molecule type" value="Genomic_DNA"/>
</dbReference>
<keyword evidence="1" id="KW-1133">Transmembrane helix</keyword>
<keyword evidence="1" id="KW-0472">Membrane</keyword>
<keyword evidence="3" id="KW-1185">Reference proteome</keyword>
<keyword evidence="1" id="KW-0812">Transmembrane</keyword>
<feature type="transmembrane region" description="Helical" evidence="1">
    <location>
        <begin position="133"/>
        <end position="156"/>
    </location>
</feature>
<comment type="caution">
    <text evidence="2">The sequence shown here is derived from an EMBL/GenBank/DDBJ whole genome shotgun (WGS) entry which is preliminary data.</text>
</comment>
<dbReference type="RefSeq" id="WP_377580879.1">
    <property type="nucleotide sequence ID" value="NZ_JBHTKA010000007.1"/>
</dbReference>